<evidence type="ECO:0000259" key="1">
    <source>
        <dbReference type="Pfam" id="PF01965"/>
    </source>
</evidence>
<dbReference type="InterPro" id="IPR002818">
    <property type="entry name" value="DJ-1/PfpI"/>
</dbReference>
<dbReference type="InterPro" id="IPR050325">
    <property type="entry name" value="Prot/Nucl_acid_deglycase"/>
</dbReference>
<dbReference type="Pfam" id="PF01965">
    <property type="entry name" value="DJ-1_PfpI"/>
    <property type="match status" value="1"/>
</dbReference>
<dbReference type="GO" id="GO:0005737">
    <property type="term" value="C:cytoplasm"/>
    <property type="evidence" value="ECO:0007669"/>
    <property type="project" value="TreeGrafter"/>
</dbReference>
<sequence>MAKILLIVAQEGFQTREYHDTRRVLERAGHTVITASNEAGVAISNVGEEIVADVALRDVSVSEYDGIFIIGGPGALKYLDNADTASVMKDASAHEKIYYGAICIAPRILAKAGLLSERRATGWDGDHELSRIFEKYSVAYESDPVVVDGRIITADGPASAEMFGIAIDESFKE</sequence>
<reference evidence="2 3" key="1">
    <citation type="journal article" date="2016" name="Nat. Commun.">
        <title>Thousands of microbial genomes shed light on interconnected biogeochemical processes in an aquifer system.</title>
        <authorList>
            <person name="Anantharaman K."/>
            <person name="Brown C.T."/>
            <person name="Hug L.A."/>
            <person name="Sharon I."/>
            <person name="Castelle C.J."/>
            <person name="Probst A.J."/>
            <person name="Thomas B.C."/>
            <person name="Singh A."/>
            <person name="Wilkins M.J."/>
            <person name="Karaoz U."/>
            <person name="Brodie E.L."/>
            <person name="Williams K.H."/>
            <person name="Hubbard S.S."/>
            <person name="Banfield J.F."/>
        </authorList>
    </citation>
    <scope>NUCLEOTIDE SEQUENCE [LARGE SCALE GENOMIC DNA]</scope>
</reference>
<evidence type="ECO:0000313" key="3">
    <source>
        <dbReference type="Proteomes" id="UP000178106"/>
    </source>
</evidence>
<dbReference type="SUPFAM" id="SSF52317">
    <property type="entry name" value="Class I glutamine amidotransferase-like"/>
    <property type="match status" value="1"/>
</dbReference>
<dbReference type="EMBL" id="MHLU01000108">
    <property type="protein sequence ID" value="OGZ18133.1"/>
    <property type="molecule type" value="Genomic_DNA"/>
</dbReference>
<name>A0A1G2DXA0_9BACT</name>
<dbReference type="PANTHER" id="PTHR48094:SF12">
    <property type="entry name" value="PARKINSON DISEASE PROTEIN 7 HOMOLOG"/>
    <property type="match status" value="1"/>
</dbReference>
<dbReference type="Proteomes" id="UP000178106">
    <property type="component" value="Unassembled WGS sequence"/>
</dbReference>
<feature type="domain" description="DJ-1/PfpI" evidence="1">
    <location>
        <begin position="3"/>
        <end position="167"/>
    </location>
</feature>
<proteinExistence type="predicted"/>
<evidence type="ECO:0000313" key="2">
    <source>
        <dbReference type="EMBL" id="OGZ18133.1"/>
    </source>
</evidence>
<protein>
    <recommendedName>
        <fullName evidence="1">DJ-1/PfpI domain-containing protein</fullName>
    </recommendedName>
</protein>
<organism evidence="2 3">
    <name type="scientific">Candidatus Lloydbacteria bacterium RIFOXYC12_FULL_46_25</name>
    <dbReference type="NCBI Taxonomy" id="1798670"/>
    <lineage>
        <taxon>Bacteria</taxon>
        <taxon>Candidatus Lloydiibacteriota</taxon>
    </lineage>
</organism>
<dbReference type="Gene3D" id="3.40.50.880">
    <property type="match status" value="1"/>
</dbReference>
<gene>
    <name evidence="2" type="ORF">A2494_00455</name>
</gene>
<dbReference type="AlphaFoldDB" id="A0A1G2DXA0"/>
<dbReference type="InterPro" id="IPR029062">
    <property type="entry name" value="Class_I_gatase-like"/>
</dbReference>
<dbReference type="PANTHER" id="PTHR48094">
    <property type="entry name" value="PROTEIN/NUCLEIC ACID DEGLYCASE DJ-1-RELATED"/>
    <property type="match status" value="1"/>
</dbReference>
<comment type="caution">
    <text evidence="2">The sequence shown here is derived from an EMBL/GenBank/DDBJ whole genome shotgun (WGS) entry which is preliminary data.</text>
</comment>
<accession>A0A1G2DXA0</accession>